<dbReference type="GO" id="GO:0022625">
    <property type="term" value="C:cytosolic large ribosomal subunit"/>
    <property type="evidence" value="ECO:0007669"/>
    <property type="project" value="TreeGrafter"/>
</dbReference>
<evidence type="ECO:0000256" key="2">
    <source>
        <dbReference type="ARBA" id="ARBA00022980"/>
    </source>
</evidence>
<gene>
    <name evidence="5" type="primary">rpl31e</name>
    <name evidence="6" type="ORF">HUG10_12010</name>
</gene>
<dbReference type="PANTHER" id="PTHR10956:SF0">
    <property type="entry name" value="60S RIBOSOMAL PROTEIN L31"/>
    <property type="match status" value="1"/>
</dbReference>
<dbReference type="InterPro" id="IPR020052">
    <property type="entry name" value="Ribosomal_eL31_CS"/>
</dbReference>
<proteinExistence type="inferred from homology"/>
<dbReference type="InterPro" id="IPR000054">
    <property type="entry name" value="Ribosomal_eL31"/>
</dbReference>
<dbReference type="SMART" id="SM01380">
    <property type="entry name" value="Ribosomal_L31e"/>
    <property type="match status" value="1"/>
</dbReference>
<dbReference type="PANTHER" id="PTHR10956">
    <property type="entry name" value="60S RIBOSOMAL PROTEIN L31"/>
    <property type="match status" value="1"/>
</dbReference>
<organism evidence="6 7">
    <name type="scientific">Halorarum halophilum</name>
    <dbReference type="NCBI Taxonomy" id="2743090"/>
    <lineage>
        <taxon>Archaea</taxon>
        <taxon>Methanobacteriati</taxon>
        <taxon>Methanobacteriota</taxon>
        <taxon>Stenosarchaea group</taxon>
        <taxon>Halobacteria</taxon>
        <taxon>Halobacteriales</taxon>
        <taxon>Haloferacaceae</taxon>
        <taxon>Halorarum</taxon>
    </lineage>
</organism>
<dbReference type="CDD" id="cd00463">
    <property type="entry name" value="Ribosomal_L31e"/>
    <property type="match status" value="1"/>
</dbReference>
<keyword evidence="3 5" id="KW-0687">Ribonucleoprotein</keyword>
<accession>A0A7D5GCH8</accession>
<evidence type="ECO:0000313" key="7">
    <source>
        <dbReference type="Proteomes" id="UP000509750"/>
    </source>
</evidence>
<dbReference type="AlphaFoldDB" id="A0A7D5GCH8"/>
<dbReference type="OrthoDB" id="10127at2157"/>
<dbReference type="Proteomes" id="UP000509750">
    <property type="component" value="Chromosome"/>
</dbReference>
<evidence type="ECO:0000256" key="5">
    <source>
        <dbReference type="HAMAP-Rule" id="MF_00410"/>
    </source>
</evidence>
<reference evidence="6 7" key="1">
    <citation type="submission" date="2020-07" db="EMBL/GenBank/DDBJ databases">
        <title>Gai3-2, isolated from salt lake.</title>
        <authorList>
            <person name="Cui H."/>
            <person name="Shi X."/>
        </authorList>
    </citation>
    <scope>NUCLEOTIDE SEQUENCE [LARGE SCALE GENOMIC DNA]</scope>
    <source>
        <strain evidence="6 7">Gai3-2</strain>
    </source>
</reference>
<dbReference type="Gene3D" id="3.10.440.10">
    <property type="match status" value="1"/>
</dbReference>
<dbReference type="HAMAP" id="MF_00410">
    <property type="entry name" value="Ribosomal_eL31"/>
    <property type="match status" value="1"/>
</dbReference>
<evidence type="ECO:0000256" key="3">
    <source>
        <dbReference type="ARBA" id="ARBA00023274"/>
    </source>
</evidence>
<dbReference type="SUPFAM" id="SSF54575">
    <property type="entry name" value="Ribosomal protein L31e"/>
    <property type="match status" value="1"/>
</dbReference>
<name>A0A7D5GCH8_9EURY</name>
<dbReference type="GeneID" id="56029569"/>
<dbReference type="RefSeq" id="WP_179169807.1">
    <property type="nucleotide sequence ID" value="NZ_CP058529.1"/>
</dbReference>
<dbReference type="GO" id="GO:0003735">
    <property type="term" value="F:structural constituent of ribosome"/>
    <property type="evidence" value="ECO:0007669"/>
    <property type="project" value="InterPro"/>
</dbReference>
<keyword evidence="7" id="KW-1185">Reference proteome</keyword>
<evidence type="ECO:0000313" key="6">
    <source>
        <dbReference type="EMBL" id="QLG28232.1"/>
    </source>
</evidence>
<dbReference type="PROSITE" id="PS01144">
    <property type="entry name" value="RIBOSOMAL_L31E"/>
    <property type="match status" value="1"/>
</dbReference>
<evidence type="ECO:0000256" key="4">
    <source>
        <dbReference type="ARBA" id="ARBA00035230"/>
    </source>
</evidence>
<dbReference type="InterPro" id="IPR023621">
    <property type="entry name" value="Ribosomal_eL31_dom_sf"/>
</dbReference>
<keyword evidence="2 5" id="KW-0689">Ribosomal protein</keyword>
<dbReference type="EMBL" id="CP058529">
    <property type="protein sequence ID" value="QLG28232.1"/>
    <property type="molecule type" value="Genomic_DNA"/>
</dbReference>
<dbReference type="KEGG" id="halg:HUG10_12010"/>
<dbReference type="NCBIfam" id="NF002258">
    <property type="entry name" value="PRK01192.1-1"/>
    <property type="match status" value="1"/>
</dbReference>
<dbReference type="GO" id="GO:0002181">
    <property type="term" value="P:cytoplasmic translation"/>
    <property type="evidence" value="ECO:0007669"/>
    <property type="project" value="TreeGrafter"/>
</dbReference>
<sequence length="91" mass="10255">MSANDFEERVVTVPLRDAKQAPKQERGDRAMSLIRGHLAKHFSVEEGDVRLDPAVNEAIWERGRQNPPSTFRVRAARFDEDGEVVVEAEPA</sequence>
<comment type="similarity">
    <text evidence="1 5">Belongs to the eukaryotic ribosomal protein eL31 family.</text>
</comment>
<protein>
    <recommendedName>
        <fullName evidence="4 5">Large ribosomal subunit protein eL31</fullName>
    </recommendedName>
</protein>
<evidence type="ECO:0000256" key="1">
    <source>
        <dbReference type="ARBA" id="ARBA00010808"/>
    </source>
</evidence>
<dbReference type="Pfam" id="PF01198">
    <property type="entry name" value="Ribosomal_L31e"/>
    <property type="match status" value="1"/>
</dbReference>